<dbReference type="RefSeq" id="WP_012328514.1">
    <property type="nucleotide sequence ID" value="NZ_CABWIL020000034.1"/>
</dbReference>
<organism evidence="1 2">
    <name type="scientific">Burkholderia aenigmatica</name>
    <dbReference type="NCBI Taxonomy" id="2015348"/>
    <lineage>
        <taxon>Bacteria</taxon>
        <taxon>Pseudomonadati</taxon>
        <taxon>Pseudomonadota</taxon>
        <taxon>Betaproteobacteria</taxon>
        <taxon>Burkholderiales</taxon>
        <taxon>Burkholderiaceae</taxon>
        <taxon>Burkholderia</taxon>
        <taxon>Burkholderia cepacia complex</taxon>
    </lineage>
</organism>
<reference evidence="1 2" key="1">
    <citation type="submission" date="2020-04" db="EMBL/GenBank/DDBJ databases">
        <authorList>
            <person name="Depoorter E."/>
        </authorList>
    </citation>
    <scope>NUCLEOTIDE SEQUENCE [LARGE SCALE GENOMIC DNA]</scope>
    <source>
        <strain evidence="1 2">BCC0217</strain>
    </source>
</reference>
<accession>A0A6J5JLH7</accession>
<gene>
    <name evidence="1" type="ORF">BLA3211_07132</name>
</gene>
<sequence length="72" mass="8031">MGNTEIERDLCSLERLIARVTLGEPAPLATWKARLESILERDGLVPEERAHLVSLIAVLLMLERRASKATAH</sequence>
<dbReference type="AlphaFoldDB" id="A0A6J5JLH7"/>
<name>A0A6J5JLH7_9BURK</name>
<evidence type="ECO:0000313" key="2">
    <source>
        <dbReference type="Proteomes" id="UP000494301"/>
    </source>
</evidence>
<protein>
    <submittedName>
        <fullName evidence="1">Uncharacterized protein</fullName>
    </submittedName>
</protein>
<dbReference type="EMBL" id="CABWIL020000034">
    <property type="protein sequence ID" value="CAB3972724.1"/>
    <property type="molecule type" value="Genomic_DNA"/>
</dbReference>
<evidence type="ECO:0000313" key="1">
    <source>
        <dbReference type="EMBL" id="CAB3972724.1"/>
    </source>
</evidence>
<dbReference type="Proteomes" id="UP000494301">
    <property type="component" value="Unassembled WGS sequence"/>
</dbReference>
<proteinExistence type="predicted"/>